<dbReference type="Proteomes" id="UP000563898">
    <property type="component" value="Unassembled WGS sequence"/>
</dbReference>
<evidence type="ECO:0000259" key="1">
    <source>
        <dbReference type="Pfam" id="PF05685"/>
    </source>
</evidence>
<evidence type="ECO:0000313" key="2">
    <source>
        <dbReference type="EMBL" id="NKY00031.1"/>
    </source>
</evidence>
<dbReference type="RefSeq" id="WP_035728791.1">
    <property type="nucleotide sequence ID" value="NZ_CP073075.1"/>
</dbReference>
<dbReference type="PANTHER" id="PTHR35400:SF3">
    <property type="entry name" value="SLL1072 PROTEIN"/>
    <property type="match status" value="1"/>
</dbReference>
<dbReference type="GO" id="GO:0004519">
    <property type="term" value="F:endonuclease activity"/>
    <property type="evidence" value="ECO:0007669"/>
    <property type="project" value="UniProtKB-KW"/>
</dbReference>
<dbReference type="InterPro" id="IPR012296">
    <property type="entry name" value="Nuclease_put_TT1808"/>
</dbReference>
<gene>
    <name evidence="2" type="ORF">HGA05_00355</name>
</gene>
<dbReference type="CDD" id="cd06260">
    <property type="entry name" value="DUF820-like"/>
    <property type="match status" value="1"/>
</dbReference>
<evidence type="ECO:0000313" key="3">
    <source>
        <dbReference type="Proteomes" id="UP000563898"/>
    </source>
</evidence>
<dbReference type="EMBL" id="JAAXPC010000001">
    <property type="protein sequence ID" value="NKY00031.1"/>
    <property type="molecule type" value="Genomic_DNA"/>
</dbReference>
<dbReference type="InterPro" id="IPR008538">
    <property type="entry name" value="Uma2"/>
</dbReference>
<name>A0A846WI07_9ACTN</name>
<dbReference type="Gene3D" id="3.90.1570.10">
    <property type="entry name" value="tt1808, chain A"/>
    <property type="match status" value="1"/>
</dbReference>
<keyword evidence="2" id="KW-0378">Hydrolase</keyword>
<reference evidence="2 3" key="1">
    <citation type="submission" date="2020-04" db="EMBL/GenBank/DDBJ databases">
        <title>MicrobeNet Type strains.</title>
        <authorList>
            <person name="Nicholson A.C."/>
        </authorList>
    </citation>
    <scope>NUCLEOTIDE SEQUENCE [LARGE SCALE GENOMIC DNA]</scope>
    <source>
        <strain evidence="2 3">ATCC BAA-14</strain>
    </source>
</reference>
<organism evidence="2 3">
    <name type="scientific">Gordonia polyisoprenivorans</name>
    <dbReference type="NCBI Taxonomy" id="84595"/>
    <lineage>
        <taxon>Bacteria</taxon>
        <taxon>Bacillati</taxon>
        <taxon>Actinomycetota</taxon>
        <taxon>Actinomycetes</taxon>
        <taxon>Mycobacteriales</taxon>
        <taxon>Gordoniaceae</taxon>
        <taxon>Gordonia</taxon>
    </lineage>
</organism>
<comment type="caution">
    <text evidence="2">The sequence shown here is derived from an EMBL/GenBank/DDBJ whole genome shotgun (WGS) entry which is preliminary data.</text>
</comment>
<dbReference type="PANTHER" id="PTHR35400">
    <property type="entry name" value="SLR1083 PROTEIN"/>
    <property type="match status" value="1"/>
</dbReference>
<protein>
    <submittedName>
        <fullName evidence="2">Uma2 family endonuclease</fullName>
    </submittedName>
</protein>
<accession>A0A846WI07</accession>
<dbReference type="Pfam" id="PF05685">
    <property type="entry name" value="Uma2"/>
    <property type="match status" value="1"/>
</dbReference>
<feature type="domain" description="Putative restriction endonuclease" evidence="1">
    <location>
        <begin position="15"/>
        <end position="170"/>
    </location>
</feature>
<keyword evidence="2" id="KW-0540">Nuclease</keyword>
<keyword evidence="2" id="KW-0255">Endonuclease</keyword>
<sequence length="178" mass="19271">MTASAYPQLMSLKQWRALPETPERRVELQEGLAGASPRPTPAHSRAASRLWQQLAAQLPDGFEALQEVEVVIDAATPATVRIPDVIVRRTDADDSMITADQVMLAVEVVSPGSRRTDHVMKRSEYADAGIAHYWIVDLDSPATITVLTLGPNGYVGDQHSGEVTVESPFPVAVALDTT</sequence>
<proteinExistence type="predicted"/>
<dbReference type="SUPFAM" id="SSF52980">
    <property type="entry name" value="Restriction endonuclease-like"/>
    <property type="match status" value="1"/>
</dbReference>
<dbReference type="AlphaFoldDB" id="A0A846WI07"/>
<dbReference type="InterPro" id="IPR011335">
    <property type="entry name" value="Restrct_endonuc-II-like"/>
</dbReference>